<comment type="caution">
    <text evidence="2">The sequence shown here is derived from an EMBL/GenBank/DDBJ whole genome shotgun (WGS) entry which is preliminary data.</text>
</comment>
<sequence>MRCERVAVLVAATTLLAVVQVSRADARSCKNIVRNVIINSCKGPRSRRAADDSGTEVGQKVPGVQRDDSIEAGVNQQKRQLYPQPSLNFGWPAFGPRPYGYGPPERDHMSDTFHDTELSLPGITFEDQYESKVEDSFRPPMPYGPIGYVPRSANPDDFFGFNLTSEELEELHDEVGDRISRNPKESPGKINREIFQQIAKKCCANAKLCENNPSLFPCMGF</sequence>
<keyword evidence="1" id="KW-0732">Signal</keyword>
<keyword evidence="3" id="KW-1185">Reference proteome</keyword>
<feature type="chain" id="PRO_5045478304" evidence="1">
    <location>
        <begin position="25"/>
        <end position="221"/>
    </location>
</feature>
<dbReference type="EMBL" id="CAXAJV020001289">
    <property type="protein sequence ID" value="CAL7938799.1"/>
    <property type="molecule type" value="Genomic_DNA"/>
</dbReference>
<reference evidence="2 3" key="1">
    <citation type="submission" date="2024-08" db="EMBL/GenBank/DDBJ databases">
        <authorList>
            <person name="Will J Nash"/>
            <person name="Angela Man"/>
            <person name="Seanna McTaggart"/>
            <person name="Kendall Baker"/>
            <person name="Tom Barker"/>
            <person name="Leah Catchpole"/>
            <person name="Alex Durrant"/>
            <person name="Karim Gharbi"/>
            <person name="Naomi Irish"/>
            <person name="Gemy Kaithakottil"/>
            <person name="Debby Ku"/>
            <person name="Aaliyah Providence"/>
            <person name="Felix Shaw"/>
            <person name="David Swarbreck"/>
            <person name="Chris Watkins"/>
            <person name="Ann M. McCartney"/>
            <person name="Giulio Formenti"/>
            <person name="Alice Mouton"/>
            <person name="Noel Vella"/>
            <person name="Bjorn M von Reumont"/>
            <person name="Adriana Vella"/>
            <person name="Wilfried Haerty"/>
        </authorList>
    </citation>
    <scope>NUCLEOTIDE SEQUENCE [LARGE SCALE GENOMIC DNA]</scope>
</reference>
<protein>
    <submittedName>
        <fullName evidence="2">Uncharacterized protein</fullName>
    </submittedName>
</protein>
<dbReference type="Proteomes" id="UP001642520">
    <property type="component" value="Unassembled WGS sequence"/>
</dbReference>
<organism evidence="2 3">
    <name type="scientific">Xylocopa violacea</name>
    <name type="common">Violet carpenter bee</name>
    <name type="synonym">Apis violacea</name>
    <dbReference type="NCBI Taxonomy" id="135666"/>
    <lineage>
        <taxon>Eukaryota</taxon>
        <taxon>Metazoa</taxon>
        <taxon>Ecdysozoa</taxon>
        <taxon>Arthropoda</taxon>
        <taxon>Hexapoda</taxon>
        <taxon>Insecta</taxon>
        <taxon>Pterygota</taxon>
        <taxon>Neoptera</taxon>
        <taxon>Endopterygota</taxon>
        <taxon>Hymenoptera</taxon>
        <taxon>Apocrita</taxon>
        <taxon>Aculeata</taxon>
        <taxon>Apoidea</taxon>
        <taxon>Anthophila</taxon>
        <taxon>Apidae</taxon>
        <taxon>Xylocopa</taxon>
        <taxon>Xylocopa</taxon>
    </lineage>
</organism>
<evidence type="ECO:0000313" key="2">
    <source>
        <dbReference type="EMBL" id="CAL7938799.1"/>
    </source>
</evidence>
<evidence type="ECO:0000256" key="1">
    <source>
        <dbReference type="SAM" id="SignalP"/>
    </source>
</evidence>
<name>A0ABP1NCS0_XYLVO</name>
<feature type="signal peptide" evidence="1">
    <location>
        <begin position="1"/>
        <end position="24"/>
    </location>
</feature>
<evidence type="ECO:0000313" key="3">
    <source>
        <dbReference type="Proteomes" id="UP001642520"/>
    </source>
</evidence>
<gene>
    <name evidence="2" type="ORF">XYLVIOL_LOCUS3497</name>
</gene>
<accession>A0ABP1NCS0</accession>
<proteinExistence type="predicted"/>